<keyword evidence="4" id="KW-0378">Hydrolase</keyword>
<evidence type="ECO:0000313" key="5">
    <source>
        <dbReference type="EnsemblMetazoa" id="ISCW022770-PA"/>
    </source>
</evidence>
<dbReference type="InterPro" id="IPR047115">
    <property type="entry name" value="ARSB"/>
</dbReference>
<keyword evidence="3" id="KW-0325">Glycoprotein</keyword>
<dbReference type="VEuPathDB" id="VectorBase:ISCI022770"/>
<evidence type="ECO:0000256" key="3">
    <source>
        <dbReference type="ARBA" id="ARBA00023180"/>
    </source>
</evidence>
<dbReference type="GO" id="GO:0003943">
    <property type="term" value="F:N-acetylgalactosamine-4-sulfatase activity"/>
    <property type="evidence" value="ECO:0007669"/>
    <property type="project" value="UniProtKB-EC"/>
</dbReference>
<dbReference type="PANTHER" id="PTHR10342">
    <property type="entry name" value="ARYLSULFATASE"/>
    <property type="match status" value="1"/>
</dbReference>
<dbReference type="Gene3D" id="3.30.1120.10">
    <property type="match status" value="1"/>
</dbReference>
<dbReference type="EMBL" id="ABJB010377004">
    <property type="status" value="NOT_ANNOTATED_CDS"/>
    <property type="molecule type" value="Genomic_DNA"/>
</dbReference>
<keyword evidence="1" id="KW-0479">Metal-binding</keyword>
<organism>
    <name type="scientific">Ixodes scapularis</name>
    <name type="common">Black-legged tick</name>
    <name type="synonym">Deer tick</name>
    <dbReference type="NCBI Taxonomy" id="6945"/>
    <lineage>
        <taxon>Eukaryota</taxon>
        <taxon>Metazoa</taxon>
        <taxon>Ecdysozoa</taxon>
        <taxon>Arthropoda</taxon>
        <taxon>Chelicerata</taxon>
        <taxon>Arachnida</taxon>
        <taxon>Acari</taxon>
        <taxon>Parasitiformes</taxon>
        <taxon>Ixodida</taxon>
        <taxon>Ixodoidea</taxon>
        <taxon>Ixodidae</taxon>
        <taxon>Ixodinae</taxon>
        <taxon>Ixodes</taxon>
    </lineage>
</organism>
<dbReference type="InterPro" id="IPR017850">
    <property type="entry name" value="Alkaline_phosphatase_core_sf"/>
</dbReference>
<keyword evidence="2" id="KW-0106">Calcium</keyword>
<dbReference type="Proteomes" id="UP000001555">
    <property type="component" value="Unassembled WGS sequence"/>
</dbReference>
<dbReference type="SUPFAM" id="SSF53649">
    <property type="entry name" value="Alkaline phosphatase-like"/>
    <property type="match status" value="1"/>
</dbReference>
<dbReference type="EC" id="3.1.6.12" evidence="4"/>
<name>B7QCQ0_IXOSC</name>
<dbReference type="GO" id="GO:0046872">
    <property type="term" value="F:metal ion binding"/>
    <property type="evidence" value="ECO:0007669"/>
    <property type="project" value="UniProtKB-KW"/>
</dbReference>
<dbReference type="PaxDb" id="6945-B7QCQ0"/>
<keyword evidence="6" id="KW-1185">Reference proteome</keyword>
<dbReference type="VEuPathDB" id="VectorBase:ISCP_002068"/>
<proteinExistence type="predicted"/>
<feature type="non-terminal residue" evidence="4">
    <location>
        <position position="1"/>
    </location>
</feature>
<evidence type="ECO:0000313" key="4">
    <source>
        <dbReference type="EMBL" id="EEC16622.1"/>
    </source>
</evidence>
<dbReference type="EMBL" id="DS909250">
    <property type="protein sequence ID" value="EEC16622.1"/>
    <property type="molecule type" value="Genomic_DNA"/>
</dbReference>
<dbReference type="VEuPathDB" id="VectorBase:ISCW022770"/>
<accession>B7QCQ0</accession>
<protein>
    <submittedName>
        <fullName evidence="4 5">Arylsulfatase B, putative</fullName>
        <ecNumber evidence="4">3.1.6.12</ecNumber>
    </submittedName>
</protein>
<evidence type="ECO:0000256" key="2">
    <source>
        <dbReference type="ARBA" id="ARBA00022837"/>
    </source>
</evidence>
<gene>
    <name evidence="4" type="ORF">IscW_ISCW022770</name>
</gene>
<dbReference type="PANTHER" id="PTHR10342:SF273">
    <property type="entry name" value="RE14504P"/>
    <property type="match status" value="1"/>
</dbReference>
<dbReference type="OrthoDB" id="6481573at2759"/>
<evidence type="ECO:0000313" key="6">
    <source>
        <dbReference type="Proteomes" id="UP000001555"/>
    </source>
</evidence>
<dbReference type="EnsemblMetazoa" id="ISCW022770-RA">
    <property type="protein sequence ID" value="ISCW022770-PA"/>
    <property type="gene ID" value="ISCW022770"/>
</dbReference>
<dbReference type="HOGENOM" id="CLU_1405718_0_0_1"/>
<dbReference type="AlphaFoldDB" id="B7QCQ0"/>
<reference evidence="5" key="2">
    <citation type="submission" date="2020-05" db="UniProtKB">
        <authorList>
            <consortium name="EnsemblMetazoa"/>
        </authorList>
    </citation>
    <scope>IDENTIFICATION</scope>
    <source>
        <strain evidence="5">wikel</strain>
    </source>
</reference>
<sequence length="194" mass="20683">AGGDPSDLGDIDGISQLKALRRGSEAPRKELLINIDPVDNVSAIIEGHFKVVSGVVSGGALDNWFQVPGNVRWGSDRARRECETSVVAQALRNAGHGVACGSGDGSYATPIKCDERGPRNPCAPAAAPCLFDLSKDPCEYNNIAEEHPEVLRRLIGKLEAYRATSMPPGNLPLDPRADPALHNHVWAAWGDVSK</sequence>
<evidence type="ECO:0000256" key="1">
    <source>
        <dbReference type="ARBA" id="ARBA00022723"/>
    </source>
</evidence>
<reference evidence="4 6" key="1">
    <citation type="submission" date="2008-03" db="EMBL/GenBank/DDBJ databases">
        <title>Annotation of Ixodes scapularis.</title>
        <authorList>
            <consortium name="Ixodes scapularis Genome Project Consortium"/>
            <person name="Caler E."/>
            <person name="Hannick L.I."/>
            <person name="Bidwell S."/>
            <person name="Joardar V."/>
            <person name="Thiagarajan M."/>
            <person name="Amedeo P."/>
            <person name="Galinsky K.J."/>
            <person name="Schobel S."/>
            <person name="Inman J."/>
            <person name="Hostetler J."/>
            <person name="Miller J."/>
            <person name="Hammond M."/>
            <person name="Megy K."/>
            <person name="Lawson D."/>
            <person name="Kodira C."/>
            <person name="Sutton G."/>
            <person name="Meyer J."/>
            <person name="Hill C.A."/>
            <person name="Birren B."/>
            <person name="Nene V."/>
            <person name="Collins F."/>
            <person name="Alarcon-Chaidez F."/>
            <person name="Wikel S."/>
            <person name="Strausberg R."/>
        </authorList>
    </citation>
    <scope>NUCLEOTIDE SEQUENCE [LARGE SCALE GENOMIC DNA]</scope>
    <source>
        <strain evidence="6">Wikel</strain>
        <strain evidence="4">Wikel colony</strain>
    </source>
</reference>
<dbReference type="EMBL" id="ABJB010738059">
    <property type="status" value="NOT_ANNOTATED_CDS"/>
    <property type="molecule type" value="Genomic_DNA"/>
</dbReference>